<feature type="coiled-coil region" evidence="1">
    <location>
        <begin position="736"/>
        <end position="839"/>
    </location>
</feature>
<dbReference type="OrthoDB" id="5367584at2759"/>
<protein>
    <submittedName>
        <fullName evidence="3">Uncharacterized protein</fullName>
    </submittedName>
</protein>
<proteinExistence type="predicted"/>
<dbReference type="PANTHER" id="PTHR23159">
    <property type="entry name" value="CENTROSOMAL PROTEIN 2"/>
    <property type="match status" value="1"/>
</dbReference>
<dbReference type="PANTHER" id="PTHR23159:SF31">
    <property type="entry name" value="CENTROSOME-ASSOCIATED PROTEIN CEP250 ISOFORM X1"/>
    <property type="match status" value="1"/>
</dbReference>
<evidence type="ECO:0000313" key="4">
    <source>
        <dbReference type="Proteomes" id="UP000694255"/>
    </source>
</evidence>
<feature type="region of interest" description="Disordered" evidence="2">
    <location>
        <begin position="851"/>
        <end position="871"/>
    </location>
</feature>
<accession>A0A8J5Q856</accession>
<feature type="compositionally biased region" description="Polar residues" evidence="2">
    <location>
        <begin position="90"/>
        <end position="103"/>
    </location>
</feature>
<keyword evidence="1" id="KW-0175">Coiled coil</keyword>
<feature type="compositionally biased region" description="Acidic residues" evidence="2">
    <location>
        <begin position="862"/>
        <end position="871"/>
    </location>
</feature>
<dbReference type="RefSeq" id="XP_049262992.1">
    <property type="nucleotide sequence ID" value="XM_049407634.1"/>
</dbReference>
<feature type="region of interest" description="Disordered" evidence="2">
    <location>
        <begin position="218"/>
        <end position="261"/>
    </location>
</feature>
<evidence type="ECO:0000256" key="2">
    <source>
        <dbReference type="SAM" id="MobiDB-lite"/>
    </source>
</evidence>
<name>A0A8J5Q856_9ASCO</name>
<feature type="coiled-coil region" evidence="1">
    <location>
        <begin position="394"/>
        <end position="699"/>
    </location>
</feature>
<feature type="compositionally biased region" description="Basic and acidic residues" evidence="2">
    <location>
        <begin position="237"/>
        <end position="246"/>
    </location>
</feature>
<gene>
    <name evidence="3" type="ORF">J8A68_003747</name>
</gene>
<evidence type="ECO:0000313" key="3">
    <source>
        <dbReference type="EMBL" id="KAG7662759.1"/>
    </source>
</evidence>
<dbReference type="EMBL" id="JAGSYN010000163">
    <property type="protein sequence ID" value="KAG7662759.1"/>
    <property type="molecule type" value="Genomic_DNA"/>
</dbReference>
<dbReference type="AlphaFoldDB" id="A0A8J5Q856"/>
<feature type="compositionally biased region" description="Polar residues" evidence="2">
    <location>
        <begin position="286"/>
        <end position="295"/>
    </location>
</feature>
<feature type="compositionally biased region" description="Basic and acidic residues" evidence="2">
    <location>
        <begin position="325"/>
        <end position="338"/>
    </location>
</feature>
<sequence>MNPTSPPKQRSGIVFGDLSPVKLNLSTKTTYSPPVHDHHYHQPHRTPDLIIHHPHGLNAKHEARRNTIGHNSTNKRKSLVNTPLIDPKRSTMTSPTNSQNGINLDSIRKSKQYFDSKIPQLSYSGKENADPAITSSSPMRFDHSLTVQNDDSPLKHPVYFDNHDSPLKRRPEEGLEEDISFSVSKKKSKGNSSHLQSDSRYDNKDDVSIEEIVEKLNQSRSRIADSSSIIRSGGVDEVDHHDGNKEDDTEPHTLYNKNIHINKLRKNSNTFDYFTPERYTEPTPKSPNGHQSNRINMLDDDQTEDVKLSDSTSPLKTHKFRNKHANNDEQESHEKEQQQEEDELEEQEEEFTSDQIISRLENEPTINFLMSPNSKPIFSRDHVSKIQQENEARINELNEEINIRDSRVSKLNEEVFKLEESLVSTQQELRDLKESKTKLLNNEEFLSIQLKHNERELASLTKSFKIQENSLMNLRKRLDEKQTEFEEASNTVELLTEQVEILRRKVKELKRDLIDETNSNSENKTQLDQLIRDKKRIEQENEHLLHKLAQAEDQMNSKSSELNSLYEDLKHQYSELNQHYEALEKERKKLEQENDSLVSINKELSSQNELNARLIKEYDTITEEKVADLETQLESARSQHQEATANLTEEYEQKLASLSSEISQAESQTQTLSNRMNQLEQENSELHQTQNRLEAAINDKTQIISEKEHIISEDMTKMTQLIEAISKVESESSTTINSLNSQIQSLQDENSLQQKQIDSLTEKLETANQDAELEIQRVSHDLHQAYSKKHSKKLDEAKAYFEQEREGLNKAKREAQRQLDISRRQLQKSENQVRQLMEIFKANNIKVPIHLRGGSPDRSNVADDENSVSGI</sequence>
<feature type="region of interest" description="Disordered" evidence="2">
    <location>
        <begin position="274"/>
        <end position="353"/>
    </location>
</feature>
<evidence type="ECO:0000256" key="1">
    <source>
        <dbReference type="SAM" id="Coils"/>
    </source>
</evidence>
<reference evidence="3 4" key="1">
    <citation type="journal article" date="2021" name="DNA Res.">
        <title>Genome analysis of Candida subhashii reveals its hybrid nature and dual mitochondrial genome conformations.</title>
        <authorList>
            <person name="Mixao V."/>
            <person name="Hegedusova E."/>
            <person name="Saus E."/>
            <person name="Pryszcz L.P."/>
            <person name="Cillingova A."/>
            <person name="Nosek J."/>
            <person name="Gabaldon T."/>
        </authorList>
    </citation>
    <scope>NUCLEOTIDE SEQUENCE [LARGE SCALE GENOMIC DNA]</scope>
    <source>
        <strain evidence="3 4">CBS 10753</strain>
    </source>
</reference>
<dbReference type="Proteomes" id="UP000694255">
    <property type="component" value="Unassembled WGS sequence"/>
</dbReference>
<feature type="compositionally biased region" description="Basic and acidic residues" evidence="2">
    <location>
        <begin position="161"/>
        <end position="173"/>
    </location>
</feature>
<keyword evidence="4" id="KW-1185">Reference proteome</keyword>
<dbReference type="GeneID" id="73470547"/>
<organism evidence="3 4">
    <name type="scientific">[Candida] subhashii</name>
    <dbReference type="NCBI Taxonomy" id="561895"/>
    <lineage>
        <taxon>Eukaryota</taxon>
        <taxon>Fungi</taxon>
        <taxon>Dikarya</taxon>
        <taxon>Ascomycota</taxon>
        <taxon>Saccharomycotina</taxon>
        <taxon>Pichiomycetes</taxon>
        <taxon>Debaryomycetaceae</taxon>
        <taxon>Spathaspora</taxon>
    </lineage>
</organism>
<feature type="region of interest" description="Disordered" evidence="2">
    <location>
        <begin position="25"/>
        <end position="52"/>
    </location>
</feature>
<feature type="compositionally biased region" description="Low complexity" evidence="2">
    <location>
        <begin position="219"/>
        <end position="232"/>
    </location>
</feature>
<feature type="compositionally biased region" description="Acidic residues" evidence="2">
    <location>
        <begin position="339"/>
        <end position="352"/>
    </location>
</feature>
<comment type="caution">
    <text evidence="3">The sequence shown here is derived from an EMBL/GenBank/DDBJ whole genome shotgun (WGS) entry which is preliminary data.</text>
</comment>
<feature type="region of interest" description="Disordered" evidence="2">
    <location>
        <begin position="65"/>
        <end position="202"/>
    </location>
</feature>